<sequence>MKTKIITVKNKQKRSSVSKPKRPTIGDKAYAGIPLYKLGDIPDRLYTENPALARACVIKRGLVAAYEEGGTHAEQTITDALVDLRLLCDILNLDFFKIHDKACQYYAKEAGEIRKIRQKKTPPVIMERR</sequence>
<dbReference type="RefSeq" id="WP_068768626.1">
    <property type="nucleotide sequence ID" value="NZ_CP109796.1"/>
</dbReference>
<dbReference type="AlphaFoldDB" id="A0A178IPA2"/>
<comment type="caution">
    <text evidence="2">The sequence shown here is derived from an EMBL/GenBank/DDBJ whole genome shotgun (WGS) entry which is preliminary data.</text>
</comment>
<feature type="region of interest" description="Disordered" evidence="1">
    <location>
        <begin position="1"/>
        <end position="23"/>
    </location>
</feature>
<evidence type="ECO:0000313" key="2">
    <source>
        <dbReference type="EMBL" id="OAM91612.1"/>
    </source>
</evidence>
<keyword evidence="3" id="KW-1185">Reference proteome</keyword>
<evidence type="ECO:0000313" key="3">
    <source>
        <dbReference type="Proteomes" id="UP000078486"/>
    </source>
</evidence>
<evidence type="ECO:0000256" key="1">
    <source>
        <dbReference type="SAM" id="MobiDB-lite"/>
    </source>
</evidence>
<dbReference type="STRING" id="1184151.AW736_02095"/>
<feature type="compositionally biased region" description="Basic residues" evidence="1">
    <location>
        <begin position="10"/>
        <end position="22"/>
    </location>
</feature>
<dbReference type="EMBL" id="LRRQ01000018">
    <property type="protein sequence ID" value="OAM91612.1"/>
    <property type="molecule type" value="Genomic_DNA"/>
</dbReference>
<dbReference type="Proteomes" id="UP000078486">
    <property type="component" value="Unassembled WGS sequence"/>
</dbReference>
<accession>A0A178IPA2</accession>
<proteinExistence type="predicted"/>
<protein>
    <submittedName>
        <fullName evidence="2">Uncharacterized protein</fullName>
    </submittedName>
</protein>
<organism evidence="2 3">
    <name type="scientific">Termitidicoccus mucosus</name>
    <dbReference type="NCBI Taxonomy" id="1184151"/>
    <lineage>
        <taxon>Bacteria</taxon>
        <taxon>Pseudomonadati</taxon>
        <taxon>Verrucomicrobiota</taxon>
        <taxon>Opitutia</taxon>
        <taxon>Opitutales</taxon>
        <taxon>Opitutaceae</taxon>
        <taxon>Termitidicoccus</taxon>
    </lineage>
</organism>
<gene>
    <name evidence="2" type="ORF">AW736_02095</name>
</gene>
<reference evidence="2 3" key="1">
    <citation type="submission" date="2016-01" db="EMBL/GenBank/DDBJ databases">
        <title>High potential of lignocellulose degradation of a new Verrucomicrobia species.</title>
        <authorList>
            <person name="Wang Y."/>
            <person name="Shi Y."/>
            <person name="Qiu Z."/>
            <person name="Liu S."/>
            <person name="Yang H."/>
        </authorList>
    </citation>
    <scope>NUCLEOTIDE SEQUENCE [LARGE SCALE GENOMIC DNA]</scope>
    <source>
        <strain evidence="2 3">TSB47</strain>
    </source>
</reference>
<name>A0A178IPA2_9BACT</name>